<dbReference type="AlphaFoldDB" id="A0AAE7CYP5"/>
<keyword evidence="4" id="KW-1185">Reference proteome</keyword>
<name>A0AAE7CYP5_9GAMM</name>
<proteinExistence type="predicted"/>
<organism evidence="1 3">
    <name type="scientific">Dickeya zeae</name>
    <dbReference type="NCBI Taxonomy" id="204042"/>
    <lineage>
        <taxon>Bacteria</taxon>
        <taxon>Pseudomonadati</taxon>
        <taxon>Pseudomonadota</taxon>
        <taxon>Gammaproteobacteria</taxon>
        <taxon>Enterobacterales</taxon>
        <taxon>Pectobacteriaceae</taxon>
        <taxon>Dickeya</taxon>
    </lineage>
</organism>
<dbReference type="EMBL" id="CP040817">
    <property type="protein sequence ID" value="QYM90957.1"/>
    <property type="molecule type" value="Genomic_DNA"/>
</dbReference>
<gene>
    <name evidence="1" type="ORF">DWG24_10455</name>
    <name evidence="2" type="ORF">FGI21_03280</name>
</gene>
<dbReference type="Proteomes" id="UP000824976">
    <property type="component" value="Chromosome"/>
</dbReference>
<dbReference type="Proteomes" id="UP000500801">
    <property type="component" value="Chromosome"/>
</dbReference>
<evidence type="ECO:0000313" key="3">
    <source>
        <dbReference type="Proteomes" id="UP000500801"/>
    </source>
</evidence>
<accession>A0AAE7CYP5</accession>
<dbReference type="RefSeq" id="WP_168362471.1">
    <property type="nucleotide sequence ID" value="NZ_CP033622.1"/>
</dbReference>
<evidence type="ECO:0000313" key="1">
    <source>
        <dbReference type="EMBL" id="QIZ51156.1"/>
    </source>
</evidence>
<evidence type="ECO:0000313" key="2">
    <source>
        <dbReference type="EMBL" id="QYM90957.1"/>
    </source>
</evidence>
<protein>
    <submittedName>
        <fullName evidence="1">Uncharacterized protein</fullName>
    </submittedName>
</protein>
<evidence type="ECO:0000313" key="4">
    <source>
        <dbReference type="Proteomes" id="UP000824976"/>
    </source>
</evidence>
<reference evidence="1 3" key="1">
    <citation type="submission" date="2018-11" db="EMBL/GenBank/DDBJ databases">
        <title>Complete genome sequence of Dickeya zeae strain CE1 infecting Canna edulis Ker-Gawl. in China.</title>
        <authorList>
            <person name="Zhang J."/>
            <person name="Lin B."/>
            <person name="Shen H."/>
            <person name="Jiang S."/>
            <person name="Pu X."/>
            <person name="Sun D."/>
        </authorList>
    </citation>
    <scope>NUCLEOTIDE SEQUENCE [LARGE SCALE GENOMIC DNA]</scope>
    <source>
        <strain evidence="1 3">CE1</strain>
    </source>
</reference>
<sequence length="152" mass="17235">MSNSSESDTAFDDFLTLSALLTGFSRFELTGTGLAHDYFDWLQQAAPLPFKQLQRDFSAQPDDDTIRLTWLQNTVLTSSSLGPVARSLLRLWYTGQWIPVSPTPHADAQFLSEAAWREALIWQAIHAHPQSIRQQEFGAWAEPPMAEWRTRG</sequence>
<reference evidence="2 4" key="2">
    <citation type="submission" date="2019-06" db="EMBL/GenBank/DDBJ databases">
        <title>Complete genome of Dickeya zeae PL65.</title>
        <authorList>
            <person name="Boluk G."/>
            <person name="Arif M."/>
        </authorList>
    </citation>
    <scope>NUCLEOTIDE SEQUENCE [LARGE SCALE GENOMIC DNA]</scope>
    <source>
        <strain evidence="2 4">PL65</strain>
    </source>
</reference>
<dbReference type="EMBL" id="CP033622">
    <property type="protein sequence ID" value="QIZ51156.1"/>
    <property type="molecule type" value="Genomic_DNA"/>
</dbReference>